<dbReference type="InterPro" id="IPR050425">
    <property type="entry name" value="NAD(P)_dehydrat-like"/>
</dbReference>
<dbReference type="SUPFAM" id="SSF51735">
    <property type="entry name" value="NAD(P)-binding Rossmann-fold domains"/>
    <property type="match status" value="1"/>
</dbReference>
<name>A0A5P8I1X8_9MONI</name>
<evidence type="ECO:0000256" key="1">
    <source>
        <dbReference type="ARBA" id="ARBA00023002"/>
    </source>
</evidence>
<dbReference type="FunFam" id="3.40.50.720:FF:000085">
    <property type="entry name" value="Dihydroflavonol reductase"/>
    <property type="match status" value="1"/>
</dbReference>
<accession>A0A5P8I1X8</accession>
<dbReference type="PANTHER" id="PTHR10366">
    <property type="entry name" value="NAD DEPENDENT EPIMERASE/DEHYDRATASE"/>
    <property type="match status" value="1"/>
</dbReference>
<dbReference type="Pfam" id="PF01370">
    <property type="entry name" value="Epimerase"/>
    <property type="match status" value="1"/>
</dbReference>
<feature type="domain" description="NAD-dependent epimerase/dehydratase" evidence="2">
    <location>
        <begin position="8"/>
        <end position="249"/>
    </location>
</feature>
<dbReference type="CDD" id="cd08958">
    <property type="entry name" value="FR_SDR_e"/>
    <property type="match status" value="1"/>
</dbReference>
<reference evidence="3" key="1">
    <citation type="submission" date="2019-05" db="EMBL/GenBank/DDBJ databases">
        <authorList>
            <person name="Chen X."/>
        </authorList>
    </citation>
    <scope>NUCLEOTIDE SEQUENCE</scope>
</reference>
<protein>
    <submittedName>
        <fullName evidence="3">Dihydroflavonol 4-reductase</fullName>
        <ecNumber evidence="3">1.1.1.219</ecNumber>
    </submittedName>
</protein>
<dbReference type="EC" id="1.1.1.219" evidence="3"/>
<dbReference type="GO" id="GO:0045552">
    <property type="term" value="F:dihydroflavanol 4-reductase activity"/>
    <property type="evidence" value="ECO:0007669"/>
    <property type="project" value="UniProtKB-EC"/>
</dbReference>
<dbReference type="InterPro" id="IPR036291">
    <property type="entry name" value="NAD(P)-bd_dom_sf"/>
</dbReference>
<organism evidence="3">
    <name type="scientific">Dryopteris erythrosora</name>
    <dbReference type="NCBI Taxonomy" id="239562"/>
    <lineage>
        <taxon>Eukaryota</taxon>
        <taxon>Viridiplantae</taxon>
        <taxon>Streptophyta</taxon>
        <taxon>Embryophyta</taxon>
        <taxon>Tracheophyta</taxon>
        <taxon>Polypodiopsida</taxon>
        <taxon>Polypodiidae</taxon>
        <taxon>Polypodiales</taxon>
        <taxon>Polypodiineae</taxon>
        <taxon>Dryopteridaceae</taxon>
        <taxon>Dryopteridoideae</taxon>
        <taxon>Dryopteris</taxon>
    </lineage>
</organism>
<sequence>MEGGNGRVCVTGASGYLGSWLVMRLLQRGYSVRGTVRSLEDKSKTEHLLSLPEAKEKLELVEADLLVYSSIPAAVKGCDGVFAVAVPILDPSKDQSGMIELAMTSTMNLLRACDESHCVKRVVMTSTYYSAIQVPHEGEIPFEVDESSWTSVEYCMQQKMSCWGYMVAKTLAEKAAFEYAKEKEFDLISILPSLVGGAFLTPSVPGSVALYLGAMTDVATWMSSLLGYMSYVHVDDTIQAHILLMEDSHAKGRYLCSAVDATLDDVLHEVLPLLKSFNIPPPKVAASLDEDPTKAYYKINTTKLKDMGFTYEFDTLQKIFKDSVLFFLEKGHLKQVQ</sequence>
<evidence type="ECO:0000313" key="3">
    <source>
        <dbReference type="EMBL" id="QFQ61500.1"/>
    </source>
</evidence>
<dbReference type="PANTHER" id="PTHR10366:SF852">
    <property type="entry name" value="CINNAMOYL-COA REDUCTASE CAD2"/>
    <property type="match status" value="1"/>
</dbReference>
<gene>
    <name evidence="3" type="primary">DFR3</name>
</gene>
<proteinExistence type="evidence at transcript level"/>
<dbReference type="AlphaFoldDB" id="A0A5P8I1X8"/>
<dbReference type="InterPro" id="IPR001509">
    <property type="entry name" value="Epimerase_deHydtase"/>
</dbReference>
<keyword evidence="1 3" id="KW-0560">Oxidoreductase</keyword>
<evidence type="ECO:0000259" key="2">
    <source>
        <dbReference type="Pfam" id="PF01370"/>
    </source>
</evidence>
<dbReference type="EMBL" id="MK920232">
    <property type="protein sequence ID" value="QFQ61500.1"/>
    <property type="molecule type" value="mRNA"/>
</dbReference>
<dbReference type="Gene3D" id="3.40.50.720">
    <property type="entry name" value="NAD(P)-binding Rossmann-like Domain"/>
    <property type="match status" value="1"/>
</dbReference>